<protein>
    <submittedName>
        <fullName evidence="1">Uncharacterized protein</fullName>
    </submittedName>
</protein>
<comment type="caution">
    <text evidence="1">The sequence shown here is derived from an EMBL/GenBank/DDBJ whole genome shotgun (WGS) entry which is preliminary data.</text>
</comment>
<dbReference type="EMBL" id="JAUTXU010000001">
    <property type="protein sequence ID" value="KAK3726114.1"/>
    <property type="molecule type" value="Genomic_DNA"/>
</dbReference>
<reference evidence="1" key="1">
    <citation type="submission" date="2023-07" db="EMBL/GenBank/DDBJ databases">
        <title>Black Yeasts Isolated from many extreme environments.</title>
        <authorList>
            <person name="Coleine C."/>
            <person name="Stajich J.E."/>
            <person name="Selbmann L."/>
        </authorList>
    </citation>
    <scope>NUCLEOTIDE SEQUENCE</scope>
    <source>
        <strain evidence="1">CCFEE 5714</strain>
    </source>
</reference>
<gene>
    <name evidence="1" type="ORF">LTR37_000262</name>
</gene>
<keyword evidence="2" id="KW-1185">Reference proteome</keyword>
<dbReference type="Proteomes" id="UP001281147">
    <property type="component" value="Unassembled WGS sequence"/>
</dbReference>
<proteinExistence type="predicted"/>
<sequence>MSRNAFMPSSLKHLTGAYSRCRRCFQVQRRFSSPISDLRTKQQLVAQARCLHSTRLSSAAPKTKDRGPVSKEDTQTDFGSMDVLGNTPAPTTAIDVCMDDGFALNSGLRVTGAGVLLLGGEAFKWRPWISEGRPEGTIGSGATGDDDKGVKSPGGKLQNKKGQWHVDEHVWGVLDLAWPKPDLLILGTGRTILPLSPETRRRISDLGVRVEVQDTRNAAAQFNLLATERGVQQVAAALVPIGWREGR</sequence>
<organism evidence="1 2">
    <name type="scientific">Vermiconidia calcicola</name>
    <dbReference type="NCBI Taxonomy" id="1690605"/>
    <lineage>
        <taxon>Eukaryota</taxon>
        <taxon>Fungi</taxon>
        <taxon>Dikarya</taxon>
        <taxon>Ascomycota</taxon>
        <taxon>Pezizomycotina</taxon>
        <taxon>Dothideomycetes</taxon>
        <taxon>Dothideomycetidae</taxon>
        <taxon>Mycosphaerellales</taxon>
        <taxon>Extremaceae</taxon>
        <taxon>Vermiconidia</taxon>
    </lineage>
</organism>
<evidence type="ECO:0000313" key="1">
    <source>
        <dbReference type="EMBL" id="KAK3726114.1"/>
    </source>
</evidence>
<evidence type="ECO:0000313" key="2">
    <source>
        <dbReference type="Proteomes" id="UP001281147"/>
    </source>
</evidence>
<accession>A0ACC3P1W7</accession>
<name>A0ACC3P1W7_9PEZI</name>